<dbReference type="PANTHER" id="PTHR30435:SF19">
    <property type="entry name" value="FLAGELLAR BASAL-BODY ROD PROTEIN FLGG"/>
    <property type="match status" value="1"/>
</dbReference>
<dbReference type="Pfam" id="PF06429">
    <property type="entry name" value="Flg_bbr_C"/>
    <property type="match status" value="1"/>
</dbReference>
<keyword evidence="11" id="KW-1185">Reference proteome</keyword>
<evidence type="ECO:0000259" key="7">
    <source>
        <dbReference type="Pfam" id="PF06429"/>
    </source>
</evidence>
<evidence type="ECO:0000259" key="8">
    <source>
        <dbReference type="Pfam" id="PF22692"/>
    </source>
</evidence>
<sequence length="261" mass="28211">MLVSLYSAATGMNAEQTKLDIISNNLSNVDTTGYKRQRAEFQDLLYQSVREAGTPTAQNSTLPTGLYIGHGTRLAATNRIFTIGNIEETGVSTDMAIMGDGFFQVQMQDGRIAYTRDGSFKRDADGRLVTSNGLLMVPNMVIPENATGINISTDGIVSVELADGNIQNLGNISLVRFSNPSGLKPLGDNLYAQTPASGDPVEGIPDQDGFGGIRQSYLEKSNVEVVKEMVNMIVAQRAYDINSKSITTSDQMLQTVSNLKR</sequence>
<evidence type="ECO:0000256" key="2">
    <source>
        <dbReference type="ARBA" id="ARBA00017948"/>
    </source>
</evidence>
<evidence type="ECO:0000313" key="10">
    <source>
        <dbReference type="EMBL" id="TGG89112.1"/>
    </source>
</evidence>
<dbReference type="NCBIfam" id="TIGR02488">
    <property type="entry name" value="flgG_G_neg"/>
    <property type="match status" value="1"/>
</dbReference>
<dbReference type="STRING" id="28234.SAMN04488588_0272"/>
<dbReference type="InterPro" id="IPR019776">
    <property type="entry name" value="Flagellar_basal_body_rod_CS"/>
</dbReference>
<dbReference type="InterPro" id="IPR012834">
    <property type="entry name" value="FlgG_G_neg"/>
</dbReference>
<name>A0A1G6I715_9BACT</name>
<dbReference type="InterPro" id="IPR053967">
    <property type="entry name" value="LlgE_F_G-like_D1"/>
</dbReference>
<keyword evidence="5" id="KW-0975">Bacterial flagellum</keyword>
<dbReference type="NCBIfam" id="TIGR03506">
    <property type="entry name" value="FlgEFG_subfam"/>
    <property type="match status" value="2"/>
</dbReference>
<dbReference type="EMBL" id="FMYV01000001">
    <property type="protein sequence ID" value="SDC02339.1"/>
    <property type="molecule type" value="Genomic_DNA"/>
</dbReference>
<dbReference type="Proteomes" id="UP000297288">
    <property type="component" value="Unassembled WGS sequence"/>
</dbReference>
<reference evidence="9 11" key="1">
    <citation type="submission" date="2016-10" db="EMBL/GenBank/DDBJ databases">
        <authorList>
            <person name="de Groot N.N."/>
        </authorList>
    </citation>
    <scope>NUCLEOTIDE SEQUENCE [LARGE SCALE GENOMIC DNA]</scope>
    <source>
        <strain evidence="9 11">WG14</strain>
    </source>
</reference>
<dbReference type="PANTHER" id="PTHR30435">
    <property type="entry name" value="FLAGELLAR PROTEIN"/>
    <property type="match status" value="1"/>
</dbReference>
<proteinExistence type="inferred from homology"/>
<evidence type="ECO:0000313" key="11">
    <source>
        <dbReference type="Proteomes" id="UP000199322"/>
    </source>
</evidence>
<dbReference type="InterPro" id="IPR020013">
    <property type="entry name" value="Flagellar_FlgE/F/G"/>
</dbReference>
<dbReference type="RefSeq" id="WP_091402109.1">
    <property type="nucleotide sequence ID" value="NZ_FMYV01000001.1"/>
</dbReference>
<feature type="domain" description="Flagellar hook protein FlgE/F/G-like D1" evidence="8">
    <location>
        <begin position="96"/>
        <end position="159"/>
    </location>
</feature>
<feature type="domain" description="Flagellar basal-body/hook protein C-terminal" evidence="7">
    <location>
        <begin position="214"/>
        <end position="259"/>
    </location>
</feature>
<dbReference type="Pfam" id="PF00460">
    <property type="entry name" value="Flg_bb_rod"/>
    <property type="match status" value="1"/>
</dbReference>
<dbReference type="GO" id="GO:0071978">
    <property type="term" value="P:bacterial-type flagellum-dependent swarming motility"/>
    <property type="evidence" value="ECO:0007669"/>
    <property type="project" value="TreeGrafter"/>
</dbReference>
<dbReference type="InterPro" id="IPR010930">
    <property type="entry name" value="Flg_bb/hook_C_dom"/>
</dbReference>
<evidence type="ECO:0000256" key="4">
    <source>
        <dbReference type="NCBIfam" id="TIGR02488"/>
    </source>
</evidence>
<dbReference type="InterPro" id="IPR001444">
    <property type="entry name" value="Flag_bb_rod_N"/>
</dbReference>
<evidence type="ECO:0000259" key="6">
    <source>
        <dbReference type="Pfam" id="PF00460"/>
    </source>
</evidence>
<evidence type="ECO:0000313" key="12">
    <source>
        <dbReference type="Proteomes" id="UP000297288"/>
    </source>
</evidence>
<dbReference type="EMBL" id="SRME01000001">
    <property type="protein sequence ID" value="TGG89112.1"/>
    <property type="molecule type" value="Genomic_DNA"/>
</dbReference>
<dbReference type="SUPFAM" id="SSF117143">
    <property type="entry name" value="Flagellar hook protein flgE"/>
    <property type="match status" value="1"/>
</dbReference>
<keyword evidence="9" id="KW-0966">Cell projection</keyword>
<organism evidence="9 11">
    <name type="scientific">Geotoga petraea</name>
    <dbReference type="NCBI Taxonomy" id="28234"/>
    <lineage>
        <taxon>Bacteria</taxon>
        <taxon>Thermotogati</taxon>
        <taxon>Thermotogota</taxon>
        <taxon>Thermotogae</taxon>
        <taxon>Petrotogales</taxon>
        <taxon>Petrotogaceae</taxon>
        <taxon>Geotoga</taxon>
    </lineage>
</organism>
<dbReference type="InterPro" id="IPR037925">
    <property type="entry name" value="FlgE/F/G-like"/>
</dbReference>
<evidence type="ECO:0000256" key="5">
    <source>
        <dbReference type="RuleBase" id="RU362116"/>
    </source>
</evidence>
<protein>
    <recommendedName>
        <fullName evidence="2 4">Flagellar basal-body rod protein FlgG</fullName>
    </recommendedName>
</protein>
<evidence type="ECO:0000313" key="9">
    <source>
        <dbReference type="EMBL" id="SDC02339.1"/>
    </source>
</evidence>
<comment type="similarity">
    <text evidence="1 5">Belongs to the flagella basal body rod proteins family.</text>
</comment>
<dbReference type="PROSITE" id="PS00588">
    <property type="entry name" value="FLAGELLA_BB_ROD"/>
    <property type="match status" value="1"/>
</dbReference>
<dbReference type="Pfam" id="PF22692">
    <property type="entry name" value="LlgE_F_G_D1"/>
    <property type="match status" value="1"/>
</dbReference>
<comment type="subcellular location">
    <subcellularLocation>
        <location evidence="5">Bacterial flagellum basal body</location>
    </subcellularLocation>
</comment>
<dbReference type="GO" id="GO:0009426">
    <property type="term" value="C:bacterial-type flagellum basal body, distal rod"/>
    <property type="evidence" value="ECO:0007669"/>
    <property type="project" value="UniProtKB-UniRule"/>
</dbReference>
<keyword evidence="9" id="KW-0282">Flagellum</keyword>
<keyword evidence="9" id="KW-0969">Cilium</keyword>
<dbReference type="Proteomes" id="UP000199322">
    <property type="component" value="Unassembled WGS sequence"/>
</dbReference>
<dbReference type="AlphaFoldDB" id="A0A1G6I715"/>
<evidence type="ECO:0000256" key="3">
    <source>
        <dbReference type="ARBA" id="ARBA00025933"/>
    </source>
</evidence>
<evidence type="ECO:0000256" key="1">
    <source>
        <dbReference type="ARBA" id="ARBA00009677"/>
    </source>
</evidence>
<comment type="subunit">
    <text evidence="3">The basal body constitutes a major portion of the flagellar organelle and consists of four rings (L,P,S, and M) mounted on a central rod. The rod consists of about 26 subunits of FlgG in the distal portion, and FlgB, FlgC and FlgF are thought to build up the proximal portion of the rod with about 6 subunits each.</text>
</comment>
<dbReference type="OrthoDB" id="9804559at2"/>
<gene>
    <name evidence="10" type="primary">flgG</name>
    <name evidence="10" type="ORF">E4650_02655</name>
    <name evidence="9" type="ORF">SAMN04488588_0272</name>
</gene>
<reference evidence="10 12" key="2">
    <citation type="submission" date="2019-04" db="EMBL/GenBank/DDBJ databases">
        <title>Draft genome sequence data and analysis of a Fermenting Bacterium, Geotoga petraea strain HO-Geo1, isolated from heavy-oil petroleum reservoir in Russia.</title>
        <authorList>
            <person name="Grouzdev D.S."/>
            <person name="Semenova E.M."/>
            <person name="Sokolova D.S."/>
            <person name="Tourova T.P."/>
            <person name="Poltaraus A.B."/>
            <person name="Nazina T.N."/>
        </authorList>
    </citation>
    <scope>NUCLEOTIDE SEQUENCE [LARGE SCALE GENOMIC DNA]</scope>
    <source>
        <strain evidence="10 12">HO-Geo1</strain>
    </source>
</reference>
<feature type="domain" description="Flagellar basal body rod protein N-terminal" evidence="6">
    <location>
        <begin position="5"/>
        <end position="35"/>
    </location>
</feature>
<accession>A0A1G6I715</accession>